<dbReference type="NCBIfam" id="TIGR01085">
    <property type="entry name" value="murE"/>
    <property type="match status" value="1"/>
</dbReference>
<protein>
    <recommendedName>
        <fullName evidence="12">UDP-N-acetylmuramyl-tripeptide synthetase</fullName>
        <ecNumber evidence="12">6.3.2.-</ecNumber>
    </recommendedName>
    <alternativeName>
        <fullName evidence="12">UDP-MurNAc-tripeptide synthetase</fullName>
    </alternativeName>
</protein>
<dbReference type="PANTHER" id="PTHR23135">
    <property type="entry name" value="MUR LIGASE FAMILY MEMBER"/>
    <property type="match status" value="1"/>
</dbReference>
<comment type="subcellular location">
    <subcellularLocation>
        <location evidence="12 13">Cytoplasm</location>
    </subcellularLocation>
</comment>
<dbReference type="Gene3D" id="3.40.1390.10">
    <property type="entry name" value="MurE/MurF, N-terminal domain"/>
    <property type="match status" value="1"/>
</dbReference>
<dbReference type="SUPFAM" id="SSF53623">
    <property type="entry name" value="MurD-like peptide ligases, catalytic domain"/>
    <property type="match status" value="1"/>
</dbReference>
<accession>A0A5D4MAP3</accession>
<evidence type="ECO:0000259" key="16">
    <source>
        <dbReference type="Pfam" id="PF08245"/>
    </source>
</evidence>
<name>A0A5D4MAP3_9BACI</name>
<evidence type="ECO:0000256" key="12">
    <source>
        <dbReference type="HAMAP-Rule" id="MF_00208"/>
    </source>
</evidence>
<organism evidence="17 18">
    <name type="scientific">Rossellomorea vietnamensis</name>
    <dbReference type="NCBI Taxonomy" id="218284"/>
    <lineage>
        <taxon>Bacteria</taxon>
        <taxon>Bacillati</taxon>
        <taxon>Bacillota</taxon>
        <taxon>Bacilli</taxon>
        <taxon>Bacillales</taxon>
        <taxon>Bacillaceae</taxon>
        <taxon>Rossellomorea</taxon>
    </lineage>
</organism>
<reference evidence="17 18" key="1">
    <citation type="submission" date="2019-08" db="EMBL/GenBank/DDBJ databases">
        <title>Bacillus genomes from the desert of Cuatro Cienegas, Coahuila.</title>
        <authorList>
            <person name="Olmedo-Alvarez G."/>
        </authorList>
    </citation>
    <scope>NUCLEOTIDE SEQUENCE [LARGE SCALE GENOMIC DNA]</scope>
    <source>
        <strain evidence="17 18">CH128b_4D</strain>
    </source>
</reference>
<evidence type="ECO:0000259" key="14">
    <source>
        <dbReference type="Pfam" id="PF01225"/>
    </source>
</evidence>
<dbReference type="EC" id="6.3.2.-" evidence="12"/>
<evidence type="ECO:0000256" key="7">
    <source>
        <dbReference type="ARBA" id="ARBA00022840"/>
    </source>
</evidence>
<dbReference type="Pfam" id="PF02875">
    <property type="entry name" value="Mur_ligase_C"/>
    <property type="match status" value="1"/>
</dbReference>
<evidence type="ECO:0000256" key="8">
    <source>
        <dbReference type="ARBA" id="ARBA00022960"/>
    </source>
</evidence>
<dbReference type="InterPro" id="IPR004101">
    <property type="entry name" value="Mur_ligase_C"/>
</dbReference>
<sequence>MNIDFTSQEQLGIKRLWGQDKREISNVNYDSRRVQKDAAFVCMSGEKHDGHSFLEDAIHNGAAVLAGENTSVLEKASQKYPDRTFLLVEDARAFLAQLSIVFYERIHEKLTTIGVTGTNGKTTVTAYVKSLMTLLGTPTGSIGTTGIISSTGKINLKKSTPTTPESSDLHYIFEQFHQRGDHAAAMEVSSVATEQKRVEGIEFDIAIHTNLSPEHLEFHGTFENYKKAKLKLFKQAKKAVVNIDDEGMGKDILDMYPGEVLTYSLDKRSNADVKASNLRTIGHETFFELRVQDESYIVRVPVIGNYNVANILAAICTAMHSGFSIHQILLALPSIEGPEGRFEILTEYGNRKILLDYAHTPAALDNLLREVKKLEYNRLIVLITGIGIRDKSKMPLMAETIEGKADEIVVSVDHPDFNDPDEIISHVLAGFSDPSAENISTERTRAEGVLSALSLSNENDLILLTSGCINGAQIVEGKEVPHSDKDVIANYFKDDKMDYDYDYIQA</sequence>
<dbReference type="GO" id="GO:0000287">
    <property type="term" value="F:magnesium ion binding"/>
    <property type="evidence" value="ECO:0007669"/>
    <property type="project" value="UniProtKB-UniRule"/>
</dbReference>
<keyword evidence="7 12" id="KW-0067">ATP-binding</keyword>
<evidence type="ECO:0000256" key="5">
    <source>
        <dbReference type="ARBA" id="ARBA00022618"/>
    </source>
</evidence>
<dbReference type="SUPFAM" id="SSF63418">
    <property type="entry name" value="MurE/MurF N-terminal domain"/>
    <property type="match status" value="1"/>
</dbReference>
<keyword evidence="3 12" id="KW-0963">Cytoplasm</keyword>
<dbReference type="RefSeq" id="WP_148954226.1">
    <property type="nucleotide sequence ID" value="NZ_VTEG01000009.1"/>
</dbReference>
<dbReference type="InterPro" id="IPR000713">
    <property type="entry name" value="Mur_ligase_N"/>
</dbReference>
<evidence type="ECO:0000259" key="15">
    <source>
        <dbReference type="Pfam" id="PF02875"/>
    </source>
</evidence>
<evidence type="ECO:0000256" key="6">
    <source>
        <dbReference type="ARBA" id="ARBA00022741"/>
    </source>
</evidence>
<feature type="binding site" evidence="12">
    <location>
        <position position="31"/>
    </location>
    <ligand>
        <name>UDP-N-acetyl-alpha-D-muramoyl-L-alanyl-D-glutamate</name>
        <dbReference type="ChEBI" id="CHEBI:83900"/>
    </ligand>
</feature>
<dbReference type="InterPro" id="IPR036615">
    <property type="entry name" value="Mur_ligase_C_dom_sf"/>
</dbReference>
<dbReference type="InterPro" id="IPR013221">
    <property type="entry name" value="Mur_ligase_cen"/>
</dbReference>
<evidence type="ECO:0000256" key="11">
    <source>
        <dbReference type="ARBA" id="ARBA00023316"/>
    </source>
</evidence>
<evidence type="ECO:0000256" key="10">
    <source>
        <dbReference type="ARBA" id="ARBA00023306"/>
    </source>
</evidence>
<gene>
    <name evidence="12" type="primary">murE</name>
    <name evidence="17" type="ORF">FZC84_13330</name>
</gene>
<feature type="domain" description="Mur ligase C-terminal" evidence="15">
    <location>
        <begin position="340"/>
        <end position="466"/>
    </location>
</feature>
<feature type="binding site" evidence="12">
    <location>
        <position position="195"/>
    </location>
    <ligand>
        <name>UDP-N-acetyl-alpha-D-muramoyl-L-alanyl-D-glutamate</name>
        <dbReference type="ChEBI" id="CHEBI:83900"/>
    </ligand>
</feature>
<proteinExistence type="inferred from homology"/>
<dbReference type="GO" id="GO:0005524">
    <property type="term" value="F:ATP binding"/>
    <property type="evidence" value="ECO:0007669"/>
    <property type="project" value="UniProtKB-UniRule"/>
</dbReference>
<keyword evidence="12" id="KW-0460">Magnesium</keyword>
<keyword evidence="11 12" id="KW-0961">Cell wall biogenesis/degradation</keyword>
<dbReference type="GO" id="GO:0009252">
    <property type="term" value="P:peptidoglycan biosynthetic process"/>
    <property type="evidence" value="ECO:0007669"/>
    <property type="project" value="UniProtKB-UniRule"/>
</dbReference>
<keyword evidence="8 12" id="KW-0133">Cell shape</keyword>
<dbReference type="PROSITE" id="PS01011">
    <property type="entry name" value="FOLYLPOLYGLU_SYNT_1"/>
    <property type="match status" value="1"/>
</dbReference>
<dbReference type="SUPFAM" id="SSF53244">
    <property type="entry name" value="MurD-like peptide ligases, peptide-binding domain"/>
    <property type="match status" value="1"/>
</dbReference>
<dbReference type="GO" id="GO:0051301">
    <property type="term" value="P:cell division"/>
    <property type="evidence" value="ECO:0007669"/>
    <property type="project" value="UniProtKB-KW"/>
</dbReference>
<comment type="caution">
    <text evidence="12">Lacks conserved residue(s) required for the propagation of feature annotation.</text>
</comment>
<feature type="binding site" evidence="12">
    <location>
        <position position="197"/>
    </location>
    <ligand>
        <name>UDP-N-acetyl-alpha-D-muramoyl-L-alanyl-D-glutamate</name>
        <dbReference type="ChEBI" id="CHEBI:83900"/>
    </ligand>
</feature>
<keyword evidence="6 12" id="KW-0547">Nucleotide-binding</keyword>
<dbReference type="Proteomes" id="UP000325182">
    <property type="component" value="Unassembled WGS sequence"/>
</dbReference>
<keyword evidence="9 12" id="KW-0573">Peptidoglycan synthesis</keyword>
<evidence type="ECO:0000256" key="9">
    <source>
        <dbReference type="ARBA" id="ARBA00022984"/>
    </source>
</evidence>
<comment type="similarity">
    <text evidence="2 12">Belongs to the MurCDEF family. MurE subfamily.</text>
</comment>
<dbReference type="GO" id="GO:0005737">
    <property type="term" value="C:cytoplasm"/>
    <property type="evidence" value="ECO:0007669"/>
    <property type="project" value="UniProtKB-SubCell"/>
</dbReference>
<feature type="binding site" evidence="12">
    <location>
        <begin position="117"/>
        <end position="123"/>
    </location>
    <ligand>
        <name>ATP</name>
        <dbReference type="ChEBI" id="CHEBI:30616"/>
    </ligand>
</feature>
<evidence type="ECO:0000256" key="4">
    <source>
        <dbReference type="ARBA" id="ARBA00022598"/>
    </source>
</evidence>
<dbReference type="Pfam" id="PF08245">
    <property type="entry name" value="Mur_ligase_M"/>
    <property type="match status" value="1"/>
</dbReference>
<evidence type="ECO:0000256" key="3">
    <source>
        <dbReference type="ARBA" id="ARBA00022490"/>
    </source>
</evidence>
<evidence type="ECO:0000256" key="1">
    <source>
        <dbReference type="ARBA" id="ARBA00004752"/>
    </source>
</evidence>
<dbReference type="UniPathway" id="UPA00219"/>
<dbReference type="HAMAP" id="MF_00208">
    <property type="entry name" value="MurE"/>
    <property type="match status" value="1"/>
</dbReference>
<evidence type="ECO:0000256" key="2">
    <source>
        <dbReference type="ARBA" id="ARBA00005898"/>
    </source>
</evidence>
<comment type="PTM">
    <text evidence="12">Carboxylation is probably crucial for Mg(2+) binding and, consequently, for the gamma-phosphate positioning of ATP.</text>
</comment>
<feature type="domain" description="Mur ligase N-terminal catalytic" evidence="14">
    <location>
        <begin position="23"/>
        <end position="103"/>
    </location>
</feature>
<comment type="caution">
    <text evidence="17">The sequence shown here is derived from an EMBL/GenBank/DDBJ whole genome shotgun (WGS) entry which is preliminary data.</text>
</comment>
<dbReference type="InterPro" id="IPR036565">
    <property type="entry name" value="Mur-like_cat_sf"/>
</dbReference>
<dbReference type="Pfam" id="PF01225">
    <property type="entry name" value="Mur_ligase"/>
    <property type="match status" value="1"/>
</dbReference>
<feature type="binding site" evidence="12">
    <location>
        <position position="189"/>
    </location>
    <ligand>
        <name>UDP-N-acetyl-alpha-D-muramoyl-L-alanyl-D-glutamate</name>
        <dbReference type="ChEBI" id="CHEBI:83900"/>
    </ligand>
</feature>
<comment type="pathway">
    <text evidence="1 12 13">Cell wall biogenesis; peptidoglycan biosynthesis.</text>
</comment>
<dbReference type="GO" id="GO:0008360">
    <property type="term" value="P:regulation of cell shape"/>
    <property type="evidence" value="ECO:0007669"/>
    <property type="project" value="UniProtKB-KW"/>
</dbReference>
<feature type="modified residue" description="N6-carboxylysine" evidence="12">
    <location>
        <position position="229"/>
    </location>
</feature>
<comment type="function">
    <text evidence="12">Catalyzes the addition of an amino acid to the nucleotide precursor UDP-N-acetylmuramoyl-L-alanyl-D-glutamate (UMAG) in the biosynthesis of bacterial cell-wall peptidoglycan.</text>
</comment>
<dbReference type="NCBIfam" id="NF001126">
    <property type="entry name" value="PRK00139.1-4"/>
    <property type="match status" value="1"/>
</dbReference>
<feature type="binding site" evidence="12">
    <location>
        <begin position="162"/>
        <end position="163"/>
    </location>
    <ligand>
        <name>UDP-N-acetyl-alpha-D-muramoyl-L-alanyl-D-glutamate</name>
        <dbReference type="ChEBI" id="CHEBI:83900"/>
    </ligand>
</feature>
<dbReference type="GO" id="GO:0004326">
    <property type="term" value="F:tetrahydrofolylpolyglutamate synthase activity"/>
    <property type="evidence" value="ECO:0007669"/>
    <property type="project" value="InterPro"/>
</dbReference>
<evidence type="ECO:0000313" key="18">
    <source>
        <dbReference type="Proteomes" id="UP000325182"/>
    </source>
</evidence>
<feature type="domain" description="Mur ligase central" evidence="16">
    <location>
        <begin position="115"/>
        <end position="318"/>
    </location>
</feature>
<comment type="cofactor">
    <cofactor evidence="12">
        <name>Mg(2+)</name>
        <dbReference type="ChEBI" id="CHEBI:18420"/>
    </cofactor>
</comment>
<evidence type="ECO:0000256" key="13">
    <source>
        <dbReference type="RuleBase" id="RU004135"/>
    </source>
</evidence>
<dbReference type="AlphaFoldDB" id="A0A5D4MAP3"/>
<dbReference type="Gene3D" id="3.40.1190.10">
    <property type="entry name" value="Mur-like, catalytic domain"/>
    <property type="match status" value="1"/>
</dbReference>
<dbReference type="PANTHER" id="PTHR23135:SF4">
    <property type="entry name" value="UDP-N-ACETYLMURAMOYL-L-ALANYL-D-GLUTAMATE--2,6-DIAMINOPIMELATE LIGASE MURE HOMOLOG, CHLOROPLASTIC"/>
    <property type="match status" value="1"/>
</dbReference>
<evidence type="ECO:0000313" key="17">
    <source>
        <dbReference type="EMBL" id="TYR98696.1"/>
    </source>
</evidence>
<keyword evidence="10 12" id="KW-0131">Cell cycle</keyword>
<dbReference type="Gene3D" id="3.90.190.20">
    <property type="entry name" value="Mur ligase, C-terminal domain"/>
    <property type="match status" value="1"/>
</dbReference>
<dbReference type="EMBL" id="VTEG01000009">
    <property type="protein sequence ID" value="TYR98696.1"/>
    <property type="molecule type" value="Genomic_DNA"/>
</dbReference>
<keyword evidence="4 12" id="KW-0436">Ligase</keyword>
<dbReference type="InterPro" id="IPR018109">
    <property type="entry name" value="Folylpolyglutamate_synth_CS"/>
</dbReference>
<keyword evidence="5 12" id="KW-0132">Cell division</keyword>
<dbReference type="InterPro" id="IPR035911">
    <property type="entry name" value="MurE/MurF_N"/>
</dbReference>
<dbReference type="InterPro" id="IPR005761">
    <property type="entry name" value="UDP-N-AcMur-Glu-dNH2Pim_ligase"/>
</dbReference>
<dbReference type="GO" id="GO:0071555">
    <property type="term" value="P:cell wall organization"/>
    <property type="evidence" value="ECO:0007669"/>
    <property type="project" value="UniProtKB-KW"/>
</dbReference>